<dbReference type="Proteomes" id="UP000790709">
    <property type="component" value="Unassembled WGS sequence"/>
</dbReference>
<name>A0ACB8B5I0_9AGAM</name>
<evidence type="ECO:0000313" key="1">
    <source>
        <dbReference type="EMBL" id="KAH7921036.1"/>
    </source>
</evidence>
<keyword evidence="2" id="KW-1185">Reference proteome</keyword>
<accession>A0ACB8B5I0</accession>
<organism evidence="1 2">
    <name type="scientific">Leucogyrophana mollusca</name>
    <dbReference type="NCBI Taxonomy" id="85980"/>
    <lineage>
        <taxon>Eukaryota</taxon>
        <taxon>Fungi</taxon>
        <taxon>Dikarya</taxon>
        <taxon>Basidiomycota</taxon>
        <taxon>Agaricomycotina</taxon>
        <taxon>Agaricomycetes</taxon>
        <taxon>Agaricomycetidae</taxon>
        <taxon>Boletales</taxon>
        <taxon>Boletales incertae sedis</taxon>
        <taxon>Leucogyrophana</taxon>
    </lineage>
</organism>
<comment type="caution">
    <text evidence="1">The sequence shown here is derived from an EMBL/GenBank/DDBJ whole genome shotgun (WGS) entry which is preliminary data.</text>
</comment>
<reference evidence="1" key="1">
    <citation type="journal article" date="2021" name="New Phytol.">
        <title>Evolutionary innovations through gain and loss of genes in the ectomycorrhizal Boletales.</title>
        <authorList>
            <person name="Wu G."/>
            <person name="Miyauchi S."/>
            <person name="Morin E."/>
            <person name="Kuo A."/>
            <person name="Drula E."/>
            <person name="Varga T."/>
            <person name="Kohler A."/>
            <person name="Feng B."/>
            <person name="Cao Y."/>
            <person name="Lipzen A."/>
            <person name="Daum C."/>
            <person name="Hundley H."/>
            <person name="Pangilinan J."/>
            <person name="Johnson J."/>
            <person name="Barry K."/>
            <person name="LaButti K."/>
            <person name="Ng V."/>
            <person name="Ahrendt S."/>
            <person name="Min B."/>
            <person name="Choi I.G."/>
            <person name="Park H."/>
            <person name="Plett J.M."/>
            <person name="Magnuson J."/>
            <person name="Spatafora J.W."/>
            <person name="Nagy L.G."/>
            <person name="Henrissat B."/>
            <person name="Grigoriev I.V."/>
            <person name="Yang Z.L."/>
            <person name="Xu J."/>
            <person name="Martin F.M."/>
        </authorList>
    </citation>
    <scope>NUCLEOTIDE SEQUENCE</scope>
    <source>
        <strain evidence="1">KUC20120723A-06</strain>
    </source>
</reference>
<sequence length="267" mass="29750">MMSGSESYINSYTPPQPPPPPPYDAYGPHPYDINVAFPLDLSTLETPLIKLTPFIPRIHFSPYFSAIPDLNHFYRYFPFEKQHSAKPEEAMGFIDSFVRKNENSVLLAIIDKTRPDAEHEFGGSLAGTIALLGHSPSNLSVEIGVLCILPAFQRTHVATQAVGTLLRYCFTMPSASSPGLGLRRVQWFAHPGNGPSINLAKRMGLKEEGIMRWVWVLPEGKEEVGKIPRENDLKKGMGRDTIVLGASWEDWEGGGKELVDKQMTRTK</sequence>
<gene>
    <name evidence="1" type="ORF">BV22DRAFT_759201</name>
</gene>
<proteinExistence type="predicted"/>
<dbReference type="EMBL" id="MU266545">
    <property type="protein sequence ID" value="KAH7921036.1"/>
    <property type="molecule type" value="Genomic_DNA"/>
</dbReference>
<protein>
    <submittedName>
        <fullName evidence="1">Acyl-CoA N-acyltransferase</fullName>
    </submittedName>
</protein>
<evidence type="ECO:0000313" key="2">
    <source>
        <dbReference type="Proteomes" id="UP000790709"/>
    </source>
</evidence>